<evidence type="ECO:0000256" key="2">
    <source>
        <dbReference type="ARBA" id="ARBA00009149"/>
    </source>
</evidence>
<reference evidence="6" key="1">
    <citation type="submission" date="2019-12" db="EMBL/GenBank/DDBJ databases">
        <title>Comparative genomics gives insights into the taxonomy of the Azoarcus-Aromatoleum group and reveals separate origins of nif in the plant-associated Azoarcus and non-plant-associated Aromatoleum sub-groups.</title>
        <authorList>
            <person name="Lafos M."/>
            <person name="Maluk M."/>
            <person name="Batista M."/>
            <person name="Junghare M."/>
            <person name="Carmona M."/>
            <person name="Faoro H."/>
            <person name="Cruz L.M."/>
            <person name="Battistoni F."/>
            <person name="De Souza E."/>
            <person name="Pedrosa F."/>
            <person name="Chen W.-M."/>
            <person name="Poole P.S."/>
            <person name="Dixon R.A."/>
            <person name="James E.K."/>
        </authorList>
    </citation>
    <scope>NUCLEOTIDE SEQUENCE</scope>
    <source>
        <strain evidence="6">NSC3</strain>
    </source>
</reference>
<proteinExistence type="inferred from homology"/>
<feature type="compositionally biased region" description="Polar residues" evidence="4">
    <location>
        <begin position="38"/>
        <end position="52"/>
    </location>
</feature>
<dbReference type="InterPro" id="IPR001635">
    <property type="entry name" value="Flag_hook_Flik"/>
</dbReference>
<feature type="domain" description="Flagellar hook-length control protein-like C-terminal" evidence="5">
    <location>
        <begin position="308"/>
        <end position="390"/>
    </location>
</feature>
<feature type="compositionally biased region" description="Polar residues" evidence="4">
    <location>
        <begin position="180"/>
        <end position="193"/>
    </location>
</feature>
<gene>
    <name evidence="6" type="ORF">GPA21_08000</name>
</gene>
<dbReference type="Gene3D" id="3.30.750.140">
    <property type="match status" value="1"/>
</dbReference>
<dbReference type="CDD" id="cd17470">
    <property type="entry name" value="T3SS_Flik_C"/>
    <property type="match status" value="1"/>
</dbReference>
<dbReference type="InterPro" id="IPR038610">
    <property type="entry name" value="FliK-like_C_sf"/>
</dbReference>
<keyword evidence="7" id="KW-1185">Reference proteome</keyword>
<feature type="region of interest" description="Disordered" evidence="4">
    <location>
        <begin position="170"/>
        <end position="215"/>
    </location>
</feature>
<feature type="compositionally biased region" description="Basic and acidic residues" evidence="4">
    <location>
        <begin position="53"/>
        <end position="75"/>
    </location>
</feature>
<accession>A0A972F767</accession>
<evidence type="ECO:0000256" key="1">
    <source>
        <dbReference type="ARBA" id="ARBA00003944"/>
    </source>
</evidence>
<sequence>MTPKTSALDRTASPVHLLTSMQSSTAEANRRGNFGQLLENTMQPQPTESARTPNRDAERPSERQTPRSREKESRPAEAQSASRSDRGKEVGSRDAGPESDKASPSSDAERTDPTGNPQAREEGESEDTETEKGELLPQTHAKGENEDAETQDPAKLAVLAAVLAALRGNTETAETEEGTLSSTRPAQGGTASALSADGEGKNGGNRPGSAKNASAAAQLAATSSVSASVANEAAKPVAALRSTEAVTALASATLPSRNAATNAGATENLTNMPSSAPITAPRAELATLHKMLVPTPAGQRQWADDVANRVIWMAGRGEGRAELILTPPHLGKLGVSIQMNGEQTTAHFVAASPVARETLEHALPRLREALQQAGIMLGDASVSTSGDQQAHNGGEGARGGDKRAQSNEYGILPEAAEVAANARWTQVGNNLVDIFA</sequence>
<feature type="compositionally biased region" description="Polar residues" evidence="4">
    <location>
        <begin position="381"/>
        <end position="391"/>
    </location>
</feature>
<dbReference type="InterPro" id="IPR052563">
    <property type="entry name" value="FliK"/>
</dbReference>
<feature type="region of interest" description="Disordered" evidence="4">
    <location>
        <begin position="381"/>
        <end position="404"/>
    </location>
</feature>
<dbReference type="PRINTS" id="PR01007">
    <property type="entry name" value="FLGHOOKFLIK"/>
</dbReference>
<comment type="similarity">
    <text evidence="2">Belongs to the FliK family.</text>
</comment>
<dbReference type="Proteomes" id="UP000599523">
    <property type="component" value="Unassembled WGS sequence"/>
</dbReference>
<feature type="compositionally biased region" description="Basic and acidic residues" evidence="4">
    <location>
        <begin position="83"/>
        <end position="112"/>
    </location>
</feature>
<evidence type="ECO:0000256" key="4">
    <source>
        <dbReference type="SAM" id="MobiDB-lite"/>
    </source>
</evidence>
<dbReference type="GO" id="GO:0044780">
    <property type="term" value="P:bacterial-type flagellum assembly"/>
    <property type="evidence" value="ECO:0007669"/>
    <property type="project" value="InterPro"/>
</dbReference>
<evidence type="ECO:0000313" key="6">
    <source>
        <dbReference type="EMBL" id="NMG02914.1"/>
    </source>
</evidence>
<evidence type="ECO:0000256" key="3">
    <source>
        <dbReference type="ARBA" id="ARBA00022795"/>
    </source>
</evidence>
<dbReference type="PANTHER" id="PTHR37533:SF2">
    <property type="entry name" value="FLAGELLAR HOOK-LENGTH CONTROL PROTEIN"/>
    <property type="match status" value="1"/>
</dbReference>
<dbReference type="AlphaFoldDB" id="A0A972F767"/>
<dbReference type="Pfam" id="PF02120">
    <property type="entry name" value="Flg_hook"/>
    <property type="match status" value="1"/>
</dbReference>
<dbReference type="EMBL" id="WTVM01000037">
    <property type="protein sequence ID" value="NMG02914.1"/>
    <property type="molecule type" value="Genomic_DNA"/>
</dbReference>
<protein>
    <recommendedName>
        <fullName evidence="5">Flagellar hook-length control protein-like C-terminal domain-containing protein</fullName>
    </recommendedName>
</protein>
<dbReference type="RefSeq" id="WP_168987681.1">
    <property type="nucleotide sequence ID" value="NZ_CAWPHM010000261.1"/>
</dbReference>
<dbReference type="PANTHER" id="PTHR37533">
    <property type="entry name" value="FLAGELLAR HOOK-LENGTH CONTROL PROTEIN"/>
    <property type="match status" value="1"/>
</dbReference>
<evidence type="ECO:0000259" key="5">
    <source>
        <dbReference type="Pfam" id="PF02120"/>
    </source>
</evidence>
<dbReference type="GO" id="GO:0009424">
    <property type="term" value="C:bacterial-type flagellum hook"/>
    <property type="evidence" value="ECO:0007669"/>
    <property type="project" value="InterPro"/>
</dbReference>
<feature type="region of interest" description="Disordered" evidence="4">
    <location>
        <begin position="1"/>
        <end position="154"/>
    </location>
</feature>
<dbReference type="InterPro" id="IPR021136">
    <property type="entry name" value="Flagellar_hook_control-like_C"/>
</dbReference>
<evidence type="ECO:0000313" key="7">
    <source>
        <dbReference type="Proteomes" id="UP000599523"/>
    </source>
</evidence>
<comment type="function">
    <text evidence="1">Controls the length of the flagellar hook.</text>
</comment>
<comment type="caution">
    <text evidence="6">The sequence shown here is derived from an EMBL/GenBank/DDBJ whole genome shotgun (WGS) entry which is preliminary data.</text>
</comment>
<organism evidence="6 7">
    <name type="scientific">Azoarcus taiwanensis</name>
    <dbReference type="NCBI Taxonomy" id="666964"/>
    <lineage>
        <taxon>Bacteria</taxon>
        <taxon>Pseudomonadati</taxon>
        <taxon>Pseudomonadota</taxon>
        <taxon>Betaproteobacteria</taxon>
        <taxon>Rhodocyclales</taxon>
        <taxon>Zoogloeaceae</taxon>
        <taxon>Azoarcus</taxon>
    </lineage>
</organism>
<name>A0A972F767_9RHOO</name>
<keyword evidence="3" id="KW-1005">Bacterial flagellum biogenesis</keyword>